<accession>A0ABR9MBT9</accession>
<feature type="region of interest" description="Disordered" evidence="1">
    <location>
        <begin position="166"/>
        <end position="199"/>
    </location>
</feature>
<sequence>MSWGHRLRLQRSSLPGLGHPEKSPRRREGAASDEVSRGCRNTWRSVPTVGARAWHPLPCRDTSARCQPSRTTCVDGGRSRAWNRAPDPRPAQVPHVYAHRRHGVIAGWPVGRLQAERPGLRSRVRAWDRDNVVRDEARPYCHRDVLGVEGEPHGGVMQSLGPPGWVSARGQRRSSRAGSTGLSHPDIPAGPCRAAPLPDSNSRAARISEVRIYRVLFLHFDFIAETQVCRGDTELHHVRQRMSMSLWVQGPRLYARRVHRHDSRLRELRLR</sequence>
<feature type="compositionally biased region" description="Basic and acidic residues" evidence="1">
    <location>
        <begin position="19"/>
        <end position="37"/>
    </location>
</feature>
<name>A0ABR9MBT9_9ACTN</name>
<evidence type="ECO:0000313" key="2">
    <source>
        <dbReference type="EMBL" id="MBE1590100.1"/>
    </source>
</evidence>
<evidence type="ECO:0000256" key="1">
    <source>
        <dbReference type="SAM" id="MobiDB-lite"/>
    </source>
</evidence>
<keyword evidence="3" id="KW-1185">Reference proteome</keyword>
<feature type="region of interest" description="Disordered" evidence="1">
    <location>
        <begin position="1"/>
        <end position="37"/>
    </location>
</feature>
<organism evidence="2 3">
    <name type="scientific">Nonomuraea angiospora</name>
    <dbReference type="NCBI Taxonomy" id="46172"/>
    <lineage>
        <taxon>Bacteria</taxon>
        <taxon>Bacillati</taxon>
        <taxon>Actinomycetota</taxon>
        <taxon>Actinomycetes</taxon>
        <taxon>Streptosporangiales</taxon>
        <taxon>Streptosporangiaceae</taxon>
        <taxon>Nonomuraea</taxon>
    </lineage>
</organism>
<protein>
    <submittedName>
        <fullName evidence="2">Uncharacterized protein</fullName>
    </submittedName>
</protein>
<comment type="caution">
    <text evidence="2">The sequence shown here is derived from an EMBL/GenBank/DDBJ whole genome shotgun (WGS) entry which is preliminary data.</text>
</comment>
<proteinExistence type="predicted"/>
<gene>
    <name evidence="2" type="ORF">H4W80_008358</name>
</gene>
<dbReference type="EMBL" id="JADBEK010000001">
    <property type="protein sequence ID" value="MBE1590100.1"/>
    <property type="molecule type" value="Genomic_DNA"/>
</dbReference>
<reference evidence="2 3" key="1">
    <citation type="submission" date="2020-10" db="EMBL/GenBank/DDBJ databases">
        <title>Sequencing the genomes of 1000 actinobacteria strains.</title>
        <authorList>
            <person name="Klenk H.-P."/>
        </authorList>
    </citation>
    <scope>NUCLEOTIDE SEQUENCE [LARGE SCALE GENOMIC DNA]</scope>
    <source>
        <strain evidence="2 3">DSM 43173</strain>
    </source>
</reference>
<evidence type="ECO:0000313" key="3">
    <source>
        <dbReference type="Proteomes" id="UP000633509"/>
    </source>
</evidence>
<dbReference type="Proteomes" id="UP000633509">
    <property type="component" value="Unassembled WGS sequence"/>
</dbReference>